<dbReference type="InterPro" id="IPR014956">
    <property type="entry name" value="ParBc_2"/>
</dbReference>
<evidence type="ECO:0008006" key="3">
    <source>
        <dbReference type="Google" id="ProtNLM"/>
    </source>
</evidence>
<gene>
    <name evidence="1" type="ORF">SAMN05216551_101549</name>
</gene>
<dbReference type="InterPro" id="IPR036086">
    <property type="entry name" value="ParB/Sulfiredoxin_sf"/>
</dbReference>
<evidence type="ECO:0000313" key="2">
    <source>
        <dbReference type="Proteomes" id="UP000243719"/>
    </source>
</evidence>
<sequence length="194" mass="21370">MAATRAVPPHHAQSFMDDKPLKVVRAPDDALYIIDHHHWARAWYELGFQQVPIAIAEDFGSLDHTGFVAAMRERNWFHPVDEHGRNVDIEAIPESIADLHDDPYHSIAAFVRDAGIFENPGEYNATFEWADFFRARLSGDFASIAGFAAVLADAICLAHAPEAQALPGYIGVGQRDAHKTGSAKRSEPDGARQG</sequence>
<name>A0A1H2PK21_9BURK</name>
<proteinExistence type="predicted"/>
<dbReference type="CDD" id="cd16390">
    <property type="entry name" value="ParB_N_Srx_like"/>
    <property type="match status" value="1"/>
</dbReference>
<dbReference type="Pfam" id="PF08857">
    <property type="entry name" value="ParBc_2"/>
    <property type="match status" value="1"/>
</dbReference>
<protein>
    <recommendedName>
        <fullName evidence="3">ParB-like nuclease</fullName>
    </recommendedName>
</protein>
<dbReference type="EMBL" id="FNLO01000001">
    <property type="protein sequence ID" value="SDV46691.1"/>
    <property type="molecule type" value="Genomic_DNA"/>
</dbReference>
<dbReference type="Gene3D" id="1.10.8.10">
    <property type="entry name" value="DNA helicase RuvA subunit, C-terminal domain"/>
    <property type="match status" value="1"/>
</dbReference>
<dbReference type="Proteomes" id="UP000243719">
    <property type="component" value="Unassembled WGS sequence"/>
</dbReference>
<evidence type="ECO:0000313" key="1">
    <source>
        <dbReference type="EMBL" id="SDV46691.1"/>
    </source>
</evidence>
<reference evidence="2" key="1">
    <citation type="submission" date="2016-09" db="EMBL/GenBank/DDBJ databases">
        <authorList>
            <person name="Varghese N."/>
            <person name="Submissions S."/>
        </authorList>
    </citation>
    <scope>NUCLEOTIDE SEQUENCE [LARGE SCALE GENOMIC DNA]</scope>
    <source>
        <strain evidence="2">JS23</strain>
    </source>
</reference>
<keyword evidence="2" id="KW-1185">Reference proteome</keyword>
<organism evidence="1 2">
    <name type="scientific">Chitinasiproducens palmae</name>
    <dbReference type="NCBI Taxonomy" id="1770053"/>
    <lineage>
        <taxon>Bacteria</taxon>
        <taxon>Pseudomonadati</taxon>
        <taxon>Pseudomonadota</taxon>
        <taxon>Betaproteobacteria</taxon>
        <taxon>Burkholderiales</taxon>
        <taxon>Burkholderiaceae</taxon>
        <taxon>Chitinasiproducens</taxon>
    </lineage>
</organism>
<dbReference type="Gene3D" id="3.90.1530.10">
    <property type="entry name" value="Conserved hypothetical protein from pyrococcus furiosus pfu- 392566-001, ParB domain"/>
    <property type="match status" value="1"/>
</dbReference>
<dbReference type="AlphaFoldDB" id="A0A1H2PK21"/>
<dbReference type="SUPFAM" id="SSF110849">
    <property type="entry name" value="ParB/Sulfiredoxin"/>
    <property type="match status" value="1"/>
</dbReference>
<accession>A0A1H2PK21</accession>